<evidence type="ECO:0000256" key="5">
    <source>
        <dbReference type="ARBA" id="ARBA00023136"/>
    </source>
</evidence>
<feature type="domain" description="ABC-2 type transporter transmembrane" evidence="7">
    <location>
        <begin position="23"/>
        <end position="416"/>
    </location>
</feature>
<feature type="transmembrane region" description="Helical" evidence="6">
    <location>
        <begin position="313"/>
        <end position="337"/>
    </location>
</feature>
<proteinExistence type="predicted"/>
<evidence type="ECO:0000256" key="2">
    <source>
        <dbReference type="ARBA" id="ARBA00022475"/>
    </source>
</evidence>
<dbReference type="OrthoDB" id="3078158at2"/>
<comment type="subcellular location">
    <subcellularLocation>
        <location evidence="1">Cell membrane</location>
        <topology evidence="1">Multi-pass membrane protein</topology>
    </subcellularLocation>
</comment>
<reference evidence="8 9" key="1">
    <citation type="submission" date="2015-07" db="EMBL/GenBank/DDBJ databases">
        <title>Genome sequence of Levilinea saccharolytica DSM 16555.</title>
        <authorList>
            <person name="Hemp J."/>
            <person name="Ward L.M."/>
            <person name="Pace L.A."/>
            <person name="Fischer W.W."/>
        </authorList>
    </citation>
    <scope>NUCLEOTIDE SEQUENCE [LARGE SCALE GENOMIC DNA]</scope>
    <source>
        <strain evidence="8 9">KIBI-1</strain>
    </source>
</reference>
<dbReference type="EMBL" id="LGCM01000060">
    <property type="protein sequence ID" value="KPL77417.1"/>
    <property type="molecule type" value="Genomic_DNA"/>
</dbReference>
<name>A0A0P6X643_9CHLR</name>
<feature type="transmembrane region" description="Helical" evidence="6">
    <location>
        <begin position="21"/>
        <end position="42"/>
    </location>
</feature>
<evidence type="ECO:0000256" key="1">
    <source>
        <dbReference type="ARBA" id="ARBA00004651"/>
    </source>
</evidence>
<dbReference type="AlphaFoldDB" id="A0A0P6X643"/>
<dbReference type="RefSeq" id="WP_062419110.1">
    <property type="nucleotide sequence ID" value="NZ_DF967974.1"/>
</dbReference>
<dbReference type="PANTHER" id="PTHR30294:SF38">
    <property type="entry name" value="TRANSPORT PERMEASE PROTEIN"/>
    <property type="match status" value="1"/>
</dbReference>
<evidence type="ECO:0000256" key="6">
    <source>
        <dbReference type="SAM" id="Phobius"/>
    </source>
</evidence>
<evidence type="ECO:0000313" key="9">
    <source>
        <dbReference type="Proteomes" id="UP000050501"/>
    </source>
</evidence>
<keyword evidence="2" id="KW-1003">Cell membrane</keyword>
<dbReference type="InterPro" id="IPR051449">
    <property type="entry name" value="ABC-2_transporter_component"/>
</dbReference>
<dbReference type="PANTHER" id="PTHR30294">
    <property type="entry name" value="MEMBRANE COMPONENT OF ABC TRANSPORTER YHHJ-RELATED"/>
    <property type="match status" value="1"/>
</dbReference>
<keyword evidence="9" id="KW-1185">Reference proteome</keyword>
<feature type="transmembrane region" description="Helical" evidence="6">
    <location>
        <begin position="344"/>
        <end position="361"/>
    </location>
</feature>
<dbReference type="GO" id="GO:0005886">
    <property type="term" value="C:plasma membrane"/>
    <property type="evidence" value="ECO:0007669"/>
    <property type="project" value="UniProtKB-SubCell"/>
</dbReference>
<accession>A0A0P6X643</accession>
<evidence type="ECO:0000313" key="8">
    <source>
        <dbReference type="EMBL" id="KPL77417.1"/>
    </source>
</evidence>
<keyword evidence="5 6" id="KW-0472">Membrane</keyword>
<sequence>MNLLAILKNDLRQLTRDIPQLAVLFLMPLAFILPIGFALGGGDGYGLRSDNRRISLPVVSYDSGASAEELRASLEESFMVENWFTAQQIEAAGLAADPDCQTPGPACFERTARRMVGQQQRSALIIIPADFSQRIADGQKTEITLVYDPGGDSTRLMQIEGVLKGAAVKLSVTHSVNAGFDQLQSLSAVAPEEMQTELEDGLNTQPAADQQPAIRLETVQPANYTLKKLPDTFQQTIPGYTVMYVFFLVDYLSGAVRDEKRNGTFKRLLSMPVRPASLLGGKLLAAFVIGMLQVLVMFAIGAAVFGMNLGTQYFALFLLTAALVCAATAIGLAAATVPGLSSGLVPMLIIAALLGGCMFPIDLMPPFLRTLSHLVPHSWALEGFLALIVRGQGLSAVLPQIGVLLAFAAGFFFLAVRRFDFED</sequence>
<keyword evidence="3 6" id="KW-0812">Transmembrane</keyword>
<evidence type="ECO:0000256" key="4">
    <source>
        <dbReference type="ARBA" id="ARBA00022989"/>
    </source>
</evidence>
<dbReference type="Gene3D" id="3.40.1710.10">
    <property type="entry name" value="abc type-2 transporter like domain"/>
    <property type="match status" value="1"/>
</dbReference>
<evidence type="ECO:0000256" key="3">
    <source>
        <dbReference type="ARBA" id="ARBA00022692"/>
    </source>
</evidence>
<dbReference type="Proteomes" id="UP000050501">
    <property type="component" value="Unassembled WGS sequence"/>
</dbReference>
<keyword evidence="4 6" id="KW-1133">Transmembrane helix</keyword>
<comment type="caution">
    <text evidence="8">The sequence shown here is derived from an EMBL/GenBank/DDBJ whole genome shotgun (WGS) entry which is preliminary data.</text>
</comment>
<feature type="transmembrane region" description="Helical" evidence="6">
    <location>
        <begin position="397"/>
        <end position="416"/>
    </location>
</feature>
<organism evidence="8 9">
    <name type="scientific">Levilinea saccharolytica</name>
    <dbReference type="NCBI Taxonomy" id="229921"/>
    <lineage>
        <taxon>Bacteria</taxon>
        <taxon>Bacillati</taxon>
        <taxon>Chloroflexota</taxon>
        <taxon>Anaerolineae</taxon>
        <taxon>Anaerolineales</taxon>
        <taxon>Anaerolineaceae</taxon>
        <taxon>Levilinea</taxon>
    </lineage>
</organism>
<evidence type="ECO:0000259" key="7">
    <source>
        <dbReference type="Pfam" id="PF12698"/>
    </source>
</evidence>
<protein>
    <recommendedName>
        <fullName evidence="7">ABC-2 type transporter transmembrane domain-containing protein</fullName>
    </recommendedName>
</protein>
<dbReference type="GO" id="GO:0140359">
    <property type="term" value="F:ABC-type transporter activity"/>
    <property type="evidence" value="ECO:0007669"/>
    <property type="project" value="InterPro"/>
</dbReference>
<dbReference type="Pfam" id="PF12698">
    <property type="entry name" value="ABC2_membrane_3"/>
    <property type="match status" value="1"/>
</dbReference>
<feature type="transmembrane region" description="Helical" evidence="6">
    <location>
        <begin position="277"/>
        <end position="307"/>
    </location>
</feature>
<feature type="transmembrane region" description="Helical" evidence="6">
    <location>
        <begin position="237"/>
        <end position="256"/>
    </location>
</feature>
<dbReference type="InterPro" id="IPR013525">
    <property type="entry name" value="ABC2_TM"/>
</dbReference>
<dbReference type="STRING" id="229921.ADN01_16095"/>
<gene>
    <name evidence="8" type="ORF">ADN01_16095</name>
</gene>